<keyword evidence="1" id="KW-0812">Transmembrane</keyword>
<evidence type="ECO:0000313" key="2">
    <source>
        <dbReference type="EMBL" id="MEZ0451612.1"/>
    </source>
</evidence>
<gene>
    <name evidence="2" type="ORF">ABTW24_08405</name>
</gene>
<dbReference type="RefSeq" id="WP_265715646.1">
    <property type="nucleotide sequence ID" value="NZ_CP141191.1"/>
</dbReference>
<evidence type="ECO:0000313" key="3">
    <source>
        <dbReference type="Proteomes" id="UP001566204"/>
    </source>
</evidence>
<dbReference type="EMBL" id="JBEOQB010000002">
    <property type="protein sequence ID" value="MEZ0451612.1"/>
    <property type="molecule type" value="Genomic_DNA"/>
</dbReference>
<keyword evidence="1" id="KW-1133">Transmembrane helix</keyword>
<feature type="transmembrane region" description="Helical" evidence="1">
    <location>
        <begin position="35"/>
        <end position="53"/>
    </location>
</feature>
<organism evidence="2 3">
    <name type="scientific">Sphingobacterium thalpophilum</name>
    <dbReference type="NCBI Taxonomy" id="259"/>
    <lineage>
        <taxon>Bacteria</taxon>
        <taxon>Pseudomonadati</taxon>
        <taxon>Bacteroidota</taxon>
        <taxon>Sphingobacteriia</taxon>
        <taxon>Sphingobacteriales</taxon>
        <taxon>Sphingobacteriaceae</taxon>
        <taxon>Sphingobacterium</taxon>
    </lineage>
</organism>
<sequence>MKKNFWRLWGIPILLAILSLFGLIAALLGDGLWDLLGWIALSVPLTLVIRNYYK</sequence>
<accession>A0ABV4HBG0</accession>
<evidence type="ECO:0000256" key="1">
    <source>
        <dbReference type="SAM" id="Phobius"/>
    </source>
</evidence>
<feature type="transmembrane region" description="Helical" evidence="1">
    <location>
        <begin position="7"/>
        <end position="29"/>
    </location>
</feature>
<reference evidence="2 3" key="1">
    <citation type="submission" date="2024-06" db="EMBL/GenBank/DDBJ databases">
        <title>Soil Sphingobacterium thalpophilum.</title>
        <authorList>
            <person name="Yang J."/>
            <person name="Li J."/>
        </authorList>
    </citation>
    <scope>NUCLEOTIDE SEQUENCE [LARGE SCALE GENOMIC DNA]</scope>
    <source>
        <strain evidence="2 3">22g91tb</strain>
    </source>
</reference>
<proteinExistence type="predicted"/>
<name>A0ABV4HBG0_9SPHI</name>
<dbReference type="Proteomes" id="UP001566204">
    <property type="component" value="Unassembled WGS sequence"/>
</dbReference>
<comment type="caution">
    <text evidence="2">The sequence shown here is derived from an EMBL/GenBank/DDBJ whole genome shotgun (WGS) entry which is preliminary data.</text>
</comment>
<keyword evidence="1" id="KW-0472">Membrane</keyword>
<keyword evidence="3" id="KW-1185">Reference proteome</keyword>
<protein>
    <submittedName>
        <fullName evidence="2">Uncharacterized protein</fullName>
    </submittedName>
</protein>